<feature type="compositionally biased region" description="Low complexity" evidence="10">
    <location>
        <begin position="382"/>
        <end position="401"/>
    </location>
</feature>
<feature type="compositionally biased region" description="Basic and acidic residues" evidence="10">
    <location>
        <begin position="590"/>
        <end position="603"/>
    </location>
</feature>
<dbReference type="EMBL" id="CADEPI010000062">
    <property type="protein sequence ID" value="CAB3371529.1"/>
    <property type="molecule type" value="Genomic_DNA"/>
</dbReference>
<keyword evidence="2" id="KW-0507">mRNA processing</keyword>
<dbReference type="GO" id="GO:0016973">
    <property type="term" value="P:poly(A)+ mRNA export from nucleus"/>
    <property type="evidence" value="ECO:0007669"/>
    <property type="project" value="TreeGrafter"/>
</dbReference>
<dbReference type="InterPro" id="IPR051037">
    <property type="entry name" value="RNAPII_TF_IWS1"/>
</dbReference>
<keyword evidence="3" id="KW-0509">mRNA transport</keyword>
<evidence type="ECO:0000256" key="9">
    <source>
        <dbReference type="PROSITE-ProRule" id="PRU00649"/>
    </source>
</evidence>
<dbReference type="GO" id="GO:0008380">
    <property type="term" value="P:RNA splicing"/>
    <property type="evidence" value="ECO:0007669"/>
    <property type="project" value="UniProtKB-KW"/>
</dbReference>
<dbReference type="InterPro" id="IPR035441">
    <property type="entry name" value="TFIIS/LEDGF_dom_sf"/>
</dbReference>
<evidence type="ECO:0000259" key="11">
    <source>
        <dbReference type="PROSITE" id="PS51319"/>
    </source>
</evidence>
<protein>
    <recommendedName>
        <fullName evidence="11">TFIIS N-terminal domain-containing protein</fullName>
    </recommendedName>
</protein>
<dbReference type="InterPro" id="IPR017923">
    <property type="entry name" value="TFIIS_N"/>
</dbReference>
<evidence type="ECO:0000313" key="12">
    <source>
        <dbReference type="EMBL" id="CAB3371529.1"/>
    </source>
</evidence>
<reference evidence="12 13" key="1">
    <citation type="submission" date="2020-04" db="EMBL/GenBank/DDBJ databases">
        <authorList>
            <person name="Alioto T."/>
            <person name="Alioto T."/>
            <person name="Gomez Garrido J."/>
        </authorList>
    </citation>
    <scope>NUCLEOTIDE SEQUENCE [LARGE SCALE GENOMIC DNA]</scope>
</reference>
<sequence length="708" mass="76385">MDTGEEEALSPNSGDNSASSPISNDNNASKANSPPASPTASASPRSASESSRSRSNSPANPKSPDSERSNNGVASPARSRQASESPDRNGNESPSSRQGSASPRSSRKGSRSPRSPALQQAQGRLHEIHKKDRQPLTGRALGQAPEPPVQLLGPEVVRQVAQEKDPDRPVALGKGPGQEVDQGKDQPHLPGHGLVPEKVLDHPLDHGQDQGQEVALGVAPDLGLDLDPGLALAEAQGRPLGLGKAPGLGVARGLLLVLGRDQDLGLDQEKVPGHALALGKGLGLAQDLGHQGAVQGQGLRPVDVPDLAHVAALALESRSRSRSGGESEIEERRSVVDSDEEAGGPSPKKKKKRNAVSDDEGEQRAGVGAEEGEQGKEEAKADASAAEGAAAAATAVTAADGSDSDEGPVYDGDRDQGLSDFEIMLLRKKEGRGRRRRKDIEIINDNDDMIAQLLGDMRYAAEEDRMLNIAKKPATKKIAMLPKAMSQIKKRDLQLAFVEHNMLAVLTEWLAPMPDKSLPAPKIRTEILRLLKEFPSVDQQTLKQAGIGKAVMYLYKHPKETKENRIIAGKLINEWARPIFNVSADFKAMSKEEREQRDLEQCPKRRRTSDYDGGEGPSRENIEGAMTGDRSKGGPGQPGWVPRARVPMPSMKDYVVRPKWKVDTDISKSTKKQMNRFEKHLKNFQDLKRSKEARRAIDISIEGRKMAL</sequence>
<dbReference type="FunFam" id="1.20.930.10:FF:000001">
    <property type="entry name" value="IWS1, SUPT6H interacting protein"/>
    <property type="match status" value="1"/>
</dbReference>
<dbReference type="OrthoDB" id="21124at2759"/>
<keyword evidence="6" id="KW-0508">mRNA splicing</keyword>
<feature type="region of interest" description="Disordered" evidence="10">
    <location>
        <begin position="590"/>
        <end position="645"/>
    </location>
</feature>
<keyword evidence="7 9" id="KW-0539">Nucleus</keyword>
<feature type="compositionally biased region" description="Low complexity" evidence="10">
    <location>
        <begin position="23"/>
        <end position="63"/>
    </location>
</feature>
<feature type="region of interest" description="Disordered" evidence="10">
    <location>
        <begin position="317"/>
        <end position="415"/>
    </location>
</feature>
<feature type="region of interest" description="Disordered" evidence="10">
    <location>
        <begin position="1"/>
        <end position="201"/>
    </location>
</feature>
<accession>A0A8S1CTQ4</accession>
<evidence type="ECO:0000256" key="10">
    <source>
        <dbReference type="SAM" id="MobiDB-lite"/>
    </source>
</evidence>
<dbReference type="PROSITE" id="PS51319">
    <property type="entry name" value="TFIIS_N"/>
    <property type="match status" value="1"/>
</dbReference>
<keyword evidence="13" id="KW-1185">Reference proteome</keyword>
<organism evidence="12 13">
    <name type="scientific">Cloeon dipterum</name>
    <dbReference type="NCBI Taxonomy" id="197152"/>
    <lineage>
        <taxon>Eukaryota</taxon>
        <taxon>Metazoa</taxon>
        <taxon>Ecdysozoa</taxon>
        <taxon>Arthropoda</taxon>
        <taxon>Hexapoda</taxon>
        <taxon>Insecta</taxon>
        <taxon>Pterygota</taxon>
        <taxon>Palaeoptera</taxon>
        <taxon>Ephemeroptera</taxon>
        <taxon>Pisciforma</taxon>
        <taxon>Baetidae</taxon>
        <taxon>Cloeon</taxon>
    </lineage>
</organism>
<gene>
    <name evidence="12" type="ORF">CLODIP_2_CD13588</name>
</gene>
<evidence type="ECO:0000256" key="6">
    <source>
        <dbReference type="ARBA" id="ARBA00023187"/>
    </source>
</evidence>
<evidence type="ECO:0000256" key="7">
    <source>
        <dbReference type="ARBA" id="ARBA00023242"/>
    </source>
</evidence>
<dbReference type="PANTHER" id="PTHR46010:SF1">
    <property type="entry name" value="PROTEIN IWS1 HOMOLOG"/>
    <property type="match status" value="1"/>
</dbReference>
<comment type="caution">
    <text evidence="12">The sequence shown here is derived from an EMBL/GenBank/DDBJ whole genome shotgun (WGS) entry which is preliminary data.</text>
</comment>
<dbReference type="Proteomes" id="UP000494165">
    <property type="component" value="Unassembled WGS sequence"/>
</dbReference>
<dbReference type="Pfam" id="PF08711">
    <property type="entry name" value="Med26"/>
    <property type="match status" value="1"/>
</dbReference>
<name>A0A8S1CTQ4_9INSE</name>
<evidence type="ECO:0000256" key="1">
    <source>
        <dbReference type="ARBA" id="ARBA00022448"/>
    </source>
</evidence>
<comment type="subcellular location">
    <subcellularLocation>
        <location evidence="9">Nucleus</location>
    </subcellularLocation>
</comment>
<dbReference type="GO" id="GO:0005634">
    <property type="term" value="C:nucleus"/>
    <property type="evidence" value="ECO:0007669"/>
    <property type="project" value="UniProtKB-SubCell"/>
</dbReference>
<feature type="domain" description="TFIIS N-terminal" evidence="11">
    <location>
        <begin position="504"/>
        <end position="582"/>
    </location>
</feature>
<evidence type="ECO:0000256" key="5">
    <source>
        <dbReference type="ARBA" id="ARBA00023163"/>
    </source>
</evidence>
<evidence type="ECO:0000256" key="8">
    <source>
        <dbReference type="ARBA" id="ARBA00037992"/>
    </source>
</evidence>
<dbReference type="AlphaFoldDB" id="A0A8S1CTQ4"/>
<feature type="compositionally biased region" description="Polar residues" evidence="10">
    <location>
        <begin position="69"/>
        <end position="84"/>
    </location>
</feature>
<dbReference type="PANTHER" id="PTHR46010">
    <property type="entry name" value="PROTEIN IWS1 HOMOLOG"/>
    <property type="match status" value="1"/>
</dbReference>
<feature type="compositionally biased region" description="Low complexity" evidence="10">
    <location>
        <begin position="93"/>
        <end position="104"/>
    </location>
</feature>
<feature type="compositionally biased region" description="Basic and acidic residues" evidence="10">
    <location>
        <begin position="124"/>
        <end position="134"/>
    </location>
</feature>
<dbReference type="Gene3D" id="1.20.930.10">
    <property type="entry name" value="Conserved domain common to transcription factors TFIIS, elongin A, CRSP70"/>
    <property type="match status" value="1"/>
</dbReference>
<keyword evidence="4" id="KW-0805">Transcription regulation</keyword>
<evidence type="ECO:0000256" key="2">
    <source>
        <dbReference type="ARBA" id="ARBA00022664"/>
    </source>
</evidence>
<evidence type="ECO:0000256" key="3">
    <source>
        <dbReference type="ARBA" id="ARBA00022816"/>
    </source>
</evidence>
<evidence type="ECO:0000256" key="4">
    <source>
        <dbReference type="ARBA" id="ARBA00023015"/>
    </source>
</evidence>
<comment type="similarity">
    <text evidence="8">Belongs to the IWS1 family.</text>
</comment>
<keyword evidence="5" id="KW-0804">Transcription</keyword>
<keyword evidence="1" id="KW-0813">Transport</keyword>
<proteinExistence type="inferred from homology"/>
<feature type="compositionally biased region" description="Basic and acidic residues" evidence="10">
    <location>
        <begin position="317"/>
        <end position="336"/>
    </location>
</feature>
<feature type="compositionally biased region" description="Polar residues" evidence="10">
    <location>
        <begin position="10"/>
        <end position="22"/>
    </location>
</feature>
<dbReference type="GO" id="GO:0006397">
    <property type="term" value="P:mRNA processing"/>
    <property type="evidence" value="ECO:0007669"/>
    <property type="project" value="UniProtKB-KW"/>
</dbReference>
<evidence type="ECO:0000313" key="13">
    <source>
        <dbReference type="Proteomes" id="UP000494165"/>
    </source>
</evidence>